<evidence type="ECO:0000256" key="1">
    <source>
        <dbReference type="SAM" id="MobiDB-lite"/>
    </source>
</evidence>
<keyword evidence="2" id="KW-0812">Transmembrane</keyword>
<name>A0A835AY03_9POAL</name>
<feature type="transmembrane region" description="Helical" evidence="2">
    <location>
        <begin position="152"/>
        <end position="171"/>
    </location>
</feature>
<reference evidence="3" key="1">
    <citation type="submission" date="2020-07" db="EMBL/GenBank/DDBJ databases">
        <title>Genome sequence and genetic diversity analysis of an under-domesticated orphan crop, white fonio (Digitaria exilis).</title>
        <authorList>
            <person name="Bennetzen J.L."/>
            <person name="Chen S."/>
            <person name="Ma X."/>
            <person name="Wang X."/>
            <person name="Yssel A.E.J."/>
            <person name="Chaluvadi S.R."/>
            <person name="Johnson M."/>
            <person name="Gangashetty P."/>
            <person name="Hamidou F."/>
            <person name="Sanogo M.D."/>
            <person name="Zwaenepoel A."/>
            <person name="Wallace J."/>
            <person name="Van De Peer Y."/>
            <person name="Van Deynze A."/>
        </authorList>
    </citation>
    <scope>NUCLEOTIDE SEQUENCE</scope>
    <source>
        <tissue evidence="3">Leaves</tissue>
    </source>
</reference>
<feature type="region of interest" description="Disordered" evidence="1">
    <location>
        <begin position="50"/>
        <end position="75"/>
    </location>
</feature>
<evidence type="ECO:0000313" key="3">
    <source>
        <dbReference type="EMBL" id="KAF8670973.1"/>
    </source>
</evidence>
<organism evidence="3 4">
    <name type="scientific">Digitaria exilis</name>
    <dbReference type="NCBI Taxonomy" id="1010633"/>
    <lineage>
        <taxon>Eukaryota</taxon>
        <taxon>Viridiplantae</taxon>
        <taxon>Streptophyta</taxon>
        <taxon>Embryophyta</taxon>
        <taxon>Tracheophyta</taxon>
        <taxon>Spermatophyta</taxon>
        <taxon>Magnoliopsida</taxon>
        <taxon>Liliopsida</taxon>
        <taxon>Poales</taxon>
        <taxon>Poaceae</taxon>
        <taxon>PACMAD clade</taxon>
        <taxon>Panicoideae</taxon>
        <taxon>Panicodae</taxon>
        <taxon>Paniceae</taxon>
        <taxon>Anthephorinae</taxon>
        <taxon>Digitaria</taxon>
    </lineage>
</organism>
<proteinExistence type="predicted"/>
<evidence type="ECO:0000313" key="4">
    <source>
        <dbReference type="Proteomes" id="UP000636709"/>
    </source>
</evidence>
<dbReference type="EMBL" id="JACEFO010002248">
    <property type="protein sequence ID" value="KAF8670973.1"/>
    <property type="molecule type" value="Genomic_DNA"/>
</dbReference>
<protein>
    <submittedName>
        <fullName evidence="3">Uncharacterized protein</fullName>
    </submittedName>
</protein>
<dbReference type="AlphaFoldDB" id="A0A835AY03"/>
<accession>A0A835AY03</accession>
<comment type="caution">
    <text evidence="3">The sequence shown here is derived from an EMBL/GenBank/DDBJ whole genome shotgun (WGS) entry which is preliminary data.</text>
</comment>
<dbReference type="Proteomes" id="UP000636709">
    <property type="component" value="Unassembled WGS sequence"/>
</dbReference>
<sequence length="240" mass="26812">MGWDQTYLVVERVLGLMSEDAEGKEAADSTDSWTYATERERGADALATAASSTGERREAALPTGARVRGDESYAARRRGAEREPYRDLAAARRAAARMIHQRRRSAALALDFFSTTMKAAEPTSYTRHWLLRGFPQSRAYPDSMHEMTSQRVLMLLMALLLLTLVATVVAGEGNDSIKCYPTTDTGARKWWRFLATEGLVTGSERRVPNSSDPLHNRWCISGGVDYEEKKIEADVDLFEL</sequence>
<keyword evidence="4" id="KW-1185">Reference proteome</keyword>
<gene>
    <name evidence="3" type="ORF">HU200_050245</name>
</gene>
<keyword evidence="2" id="KW-1133">Transmembrane helix</keyword>
<evidence type="ECO:0000256" key="2">
    <source>
        <dbReference type="SAM" id="Phobius"/>
    </source>
</evidence>
<keyword evidence="2" id="KW-0472">Membrane</keyword>